<comment type="caution">
    <text evidence="4">The sequence shown here is derived from an EMBL/GenBank/DDBJ whole genome shotgun (WGS) entry which is preliminary data.</text>
</comment>
<evidence type="ECO:0000313" key="4">
    <source>
        <dbReference type="EMBL" id="KAJ8781707.1"/>
    </source>
</evidence>
<evidence type="ECO:0000256" key="1">
    <source>
        <dbReference type="ARBA" id="ARBA00036993"/>
    </source>
</evidence>
<dbReference type="SUPFAM" id="SSF50814">
    <property type="entry name" value="Lipocalins"/>
    <property type="match status" value="1"/>
</dbReference>
<dbReference type="AlphaFoldDB" id="A0AB34GR95"/>
<keyword evidence="5" id="KW-1185">Reference proteome</keyword>
<dbReference type="InterPro" id="IPR014878">
    <property type="entry name" value="THAP4-like_heme-bd"/>
</dbReference>
<dbReference type="PANTHER" id="PTHR15854">
    <property type="entry name" value="THAP4 PROTEIN"/>
    <property type="match status" value="1"/>
</dbReference>
<evidence type="ECO:0000259" key="3">
    <source>
        <dbReference type="Pfam" id="PF08768"/>
    </source>
</evidence>
<evidence type="ECO:0000256" key="2">
    <source>
        <dbReference type="SAM" id="MobiDB-lite"/>
    </source>
</evidence>
<comment type="catalytic activity">
    <reaction evidence="1">
        <text>peroxynitrite = nitrate</text>
        <dbReference type="Rhea" id="RHEA:63116"/>
        <dbReference type="ChEBI" id="CHEBI:17632"/>
        <dbReference type="ChEBI" id="CHEBI:25941"/>
    </reaction>
    <physiologicalReaction direction="left-to-right" evidence="1">
        <dbReference type="Rhea" id="RHEA:63117"/>
    </physiologicalReaction>
</comment>
<proteinExistence type="predicted"/>
<dbReference type="Gene3D" id="2.40.128.20">
    <property type="match status" value="1"/>
</dbReference>
<evidence type="ECO:0000313" key="5">
    <source>
        <dbReference type="Proteomes" id="UP001159641"/>
    </source>
</evidence>
<dbReference type="Proteomes" id="UP001159641">
    <property type="component" value="Unassembled WGS sequence"/>
</dbReference>
<protein>
    <recommendedName>
        <fullName evidence="3">THAP4-like heme-binding domain-containing protein</fullName>
    </recommendedName>
</protein>
<feature type="domain" description="THAP4-like heme-binding" evidence="3">
    <location>
        <begin position="94"/>
        <end position="135"/>
    </location>
</feature>
<dbReference type="InterPro" id="IPR045165">
    <property type="entry name" value="Nitrobindin"/>
</dbReference>
<dbReference type="Pfam" id="PF08768">
    <property type="entry name" value="THAP4_heme-bd"/>
    <property type="match status" value="1"/>
</dbReference>
<name>A0AB34GR95_ESCRO</name>
<accession>A0AB34GR95</accession>
<dbReference type="InterPro" id="IPR012674">
    <property type="entry name" value="Calycin"/>
</dbReference>
<organism evidence="4 5">
    <name type="scientific">Eschrichtius robustus</name>
    <name type="common">California gray whale</name>
    <name type="synonym">Eschrichtius gibbosus</name>
    <dbReference type="NCBI Taxonomy" id="9764"/>
    <lineage>
        <taxon>Eukaryota</taxon>
        <taxon>Metazoa</taxon>
        <taxon>Chordata</taxon>
        <taxon>Craniata</taxon>
        <taxon>Vertebrata</taxon>
        <taxon>Euteleostomi</taxon>
        <taxon>Mammalia</taxon>
        <taxon>Eutheria</taxon>
        <taxon>Laurasiatheria</taxon>
        <taxon>Artiodactyla</taxon>
        <taxon>Whippomorpha</taxon>
        <taxon>Cetacea</taxon>
        <taxon>Mysticeti</taxon>
        <taxon>Eschrichtiidae</taxon>
        <taxon>Eschrichtius</taxon>
    </lineage>
</organism>
<dbReference type="PANTHER" id="PTHR15854:SF4">
    <property type="entry name" value="PEROXYNITRITE ISOMERASE THAP4"/>
    <property type="match status" value="1"/>
</dbReference>
<dbReference type="EMBL" id="JAIQCJ010002141">
    <property type="protein sequence ID" value="KAJ8781707.1"/>
    <property type="molecule type" value="Genomic_DNA"/>
</dbReference>
<gene>
    <name evidence="4" type="ORF">J1605_010965</name>
</gene>
<feature type="region of interest" description="Disordered" evidence="2">
    <location>
        <begin position="1"/>
        <end position="88"/>
    </location>
</feature>
<sequence>MFTDFGTKKQSRRPRERRPSVQRAVKWAASSRRGQQPARQHGGGTGGAGPRRKPGRPSSAEQQGEGAGPGLRTPVTAAGRVSGTPWRGHCLAHKPLTTEITRKFRLNSEGKLEQTVSMATTTQPLTQHLHVTYKKVTP</sequence>
<reference evidence="4 5" key="1">
    <citation type="submission" date="2022-11" db="EMBL/GenBank/DDBJ databases">
        <title>Whole genome sequence of Eschrichtius robustus ER-17-0199.</title>
        <authorList>
            <person name="Bruniche-Olsen A."/>
            <person name="Black A.N."/>
            <person name="Fields C.J."/>
            <person name="Walden K."/>
            <person name="Dewoody J.A."/>
        </authorList>
    </citation>
    <scope>NUCLEOTIDE SEQUENCE [LARGE SCALE GENOMIC DNA]</scope>
    <source>
        <strain evidence="4">ER-17-0199</strain>
        <tissue evidence="4">Blubber</tissue>
    </source>
</reference>